<dbReference type="InterPro" id="IPR020069">
    <property type="entry name" value="Ribosomal_bL9_C"/>
</dbReference>
<dbReference type="Pfam" id="PF01281">
    <property type="entry name" value="Ribosomal_L9_N"/>
    <property type="match status" value="1"/>
</dbReference>
<comment type="function">
    <text evidence="7">Binds to the 23S rRNA.</text>
</comment>
<dbReference type="InterPro" id="IPR000244">
    <property type="entry name" value="Ribosomal_bL9"/>
</dbReference>
<evidence type="ECO:0000259" key="9">
    <source>
        <dbReference type="PROSITE" id="PS00651"/>
    </source>
</evidence>
<evidence type="ECO:0000313" key="11">
    <source>
        <dbReference type="Proteomes" id="UP000236488"/>
    </source>
</evidence>
<dbReference type="GO" id="GO:0019843">
    <property type="term" value="F:rRNA binding"/>
    <property type="evidence" value="ECO:0007669"/>
    <property type="project" value="UniProtKB-UniRule"/>
</dbReference>
<organism evidence="10 11">
    <name type="scientific">Rubneribacter badeniensis</name>
    <dbReference type="NCBI Taxonomy" id="2070688"/>
    <lineage>
        <taxon>Bacteria</taxon>
        <taxon>Bacillati</taxon>
        <taxon>Actinomycetota</taxon>
        <taxon>Coriobacteriia</taxon>
        <taxon>Eggerthellales</taxon>
        <taxon>Eggerthellaceae</taxon>
        <taxon>Rubneribacter</taxon>
    </lineage>
</organism>
<keyword evidence="11" id="KW-1185">Reference proteome</keyword>
<dbReference type="InterPro" id="IPR020594">
    <property type="entry name" value="Ribosomal_bL9_bac/chp"/>
</dbReference>
<sequence>MKVILLQELKGKGGEGDVVDVAPGFANNYLLPERIAILATKGNLKQLEERKHNIAKREEKRIADANATKAALDGAAIKVIAQVGDEGQLFGSVTAQMIADSIKEATGVEVDKRRVELGHAIKTAGEHEVAISLYREIKTTVKVIVGGENDAVVAEEAEAAEATEVETAEVAADSEAVEEAEASEETAE</sequence>
<dbReference type="InterPro" id="IPR036791">
    <property type="entry name" value="Ribosomal_bL9_C_sf"/>
</dbReference>
<dbReference type="Gene3D" id="3.10.430.100">
    <property type="entry name" value="Ribosomal protein L9, C-terminal domain"/>
    <property type="match status" value="1"/>
</dbReference>
<proteinExistence type="inferred from homology"/>
<dbReference type="GO" id="GO:0005840">
    <property type="term" value="C:ribosome"/>
    <property type="evidence" value="ECO:0007669"/>
    <property type="project" value="UniProtKB-KW"/>
</dbReference>
<comment type="similarity">
    <text evidence="1 7">Belongs to the bacterial ribosomal protein bL9 family.</text>
</comment>
<keyword evidence="3 7" id="KW-0694">RNA-binding</keyword>
<accession>A0A2K2U529</accession>
<dbReference type="RefSeq" id="WP_087197265.1">
    <property type="nucleotide sequence ID" value="NZ_PPEL01000034.1"/>
</dbReference>
<evidence type="ECO:0000256" key="3">
    <source>
        <dbReference type="ARBA" id="ARBA00022884"/>
    </source>
</evidence>
<keyword evidence="4 7" id="KW-0689">Ribosomal protein</keyword>
<dbReference type="GO" id="GO:0006412">
    <property type="term" value="P:translation"/>
    <property type="evidence" value="ECO:0007669"/>
    <property type="project" value="UniProtKB-UniRule"/>
</dbReference>
<feature type="compositionally biased region" description="Acidic residues" evidence="8">
    <location>
        <begin position="175"/>
        <end position="188"/>
    </location>
</feature>
<dbReference type="InterPro" id="IPR036935">
    <property type="entry name" value="Ribosomal_bL9_N_sf"/>
</dbReference>
<dbReference type="PANTHER" id="PTHR21368">
    <property type="entry name" value="50S RIBOSOMAL PROTEIN L9"/>
    <property type="match status" value="1"/>
</dbReference>
<feature type="region of interest" description="Disordered" evidence="8">
    <location>
        <begin position="159"/>
        <end position="188"/>
    </location>
</feature>
<dbReference type="GO" id="GO:0003735">
    <property type="term" value="F:structural constituent of ribosome"/>
    <property type="evidence" value="ECO:0007669"/>
    <property type="project" value="InterPro"/>
</dbReference>
<protein>
    <recommendedName>
        <fullName evidence="6 7">Large ribosomal subunit protein bL9</fullName>
    </recommendedName>
</protein>
<keyword evidence="2 7" id="KW-0699">rRNA-binding</keyword>
<dbReference type="HAMAP" id="MF_00503">
    <property type="entry name" value="Ribosomal_bL9"/>
    <property type="match status" value="1"/>
</dbReference>
<dbReference type="EMBL" id="PPEL01000034">
    <property type="protein sequence ID" value="PNV65369.1"/>
    <property type="molecule type" value="Genomic_DNA"/>
</dbReference>
<evidence type="ECO:0000256" key="2">
    <source>
        <dbReference type="ARBA" id="ARBA00022730"/>
    </source>
</evidence>
<gene>
    <name evidence="7" type="primary">rplI</name>
    <name evidence="10" type="ORF">C2L80_07045</name>
</gene>
<evidence type="ECO:0000256" key="6">
    <source>
        <dbReference type="ARBA" id="ARBA00035292"/>
    </source>
</evidence>
<dbReference type="InterPro" id="IPR020070">
    <property type="entry name" value="Ribosomal_bL9_N"/>
</dbReference>
<evidence type="ECO:0000256" key="8">
    <source>
        <dbReference type="SAM" id="MobiDB-lite"/>
    </source>
</evidence>
<dbReference type="NCBIfam" id="TIGR00158">
    <property type="entry name" value="L9"/>
    <property type="match status" value="1"/>
</dbReference>
<dbReference type="Pfam" id="PF03948">
    <property type="entry name" value="Ribosomal_L9_C"/>
    <property type="match status" value="1"/>
</dbReference>
<name>A0A2K2U529_9ACTN</name>
<dbReference type="SUPFAM" id="SSF55658">
    <property type="entry name" value="L9 N-domain-like"/>
    <property type="match status" value="1"/>
</dbReference>
<feature type="domain" description="Ribosomal protein L9" evidence="9">
    <location>
        <begin position="13"/>
        <end position="40"/>
    </location>
</feature>
<dbReference type="InterPro" id="IPR009027">
    <property type="entry name" value="Ribosomal_bL9/RNase_H1_N"/>
</dbReference>
<keyword evidence="5 7" id="KW-0687">Ribonucleoprotein</keyword>
<dbReference type="PROSITE" id="PS00651">
    <property type="entry name" value="RIBOSOMAL_L9"/>
    <property type="match status" value="1"/>
</dbReference>
<dbReference type="Proteomes" id="UP000236488">
    <property type="component" value="Unassembled WGS sequence"/>
</dbReference>
<dbReference type="AlphaFoldDB" id="A0A2K2U529"/>
<evidence type="ECO:0000256" key="7">
    <source>
        <dbReference type="HAMAP-Rule" id="MF_00503"/>
    </source>
</evidence>
<evidence type="ECO:0000256" key="1">
    <source>
        <dbReference type="ARBA" id="ARBA00010605"/>
    </source>
</evidence>
<evidence type="ECO:0000256" key="4">
    <source>
        <dbReference type="ARBA" id="ARBA00022980"/>
    </source>
</evidence>
<evidence type="ECO:0000313" key="10">
    <source>
        <dbReference type="EMBL" id="PNV65369.1"/>
    </source>
</evidence>
<dbReference type="SUPFAM" id="SSF55653">
    <property type="entry name" value="Ribosomal protein L9 C-domain"/>
    <property type="match status" value="1"/>
</dbReference>
<dbReference type="Gene3D" id="3.40.5.10">
    <property type="entry name" value="Ribosomal protein L9, N-terminal domain"/>
    <property type="match status" value="1"/>
</dbReference>
<dbReference type="GO" id="GO:1990904">
    <property type="term" value="C:ribonucleoprotein complex"/>
    <property type="evidence" value="ECO:0007669"/>
    <property type="project" value="UniProtKB-KW"/>
</dbReference>
<reference evidence="10 11" key="1">
    <citation type="journal article" date="2018" name="Int. J. Syst. Evol. Microbiol.">
        <title>Rubneribacter badeniensis gen. nov., sp. nov. and Enteroscipio rubneri gen. nov., sp. nov., new members of the Eggerthellaceae isolated from human faeces.</title>
        <authorList>
            <person name="Danylec N."/>
            <person name="Gobl A."/>
            <person name="Stoll D.A."/>
            <person name="Hetzer B."/>
            <person name="Kulling S.E."/>
            <person name="Huch M."/>
        </authorList>
    </citation>
    <scope>NUCLEOTIDE SEQUENCE [LARGE SCALE GENOMIC DNA]</scope>
    <source>
        <strain evidence="10 11">ResAG-85</strain>
    </source>
</reference>
<evidence type="ECO:0000256" key="5">
    <source>
        <dbReference type="ARBA" id="ARBA00023274"/>
    </source>
</evidence>
<comment type="caution">
    <text evidence="10">The sequence shown here is derived from an EMBL/GenBank/DDBJ whole genome shotgun (WGS) entry which is preliminary data.</text>
</comment>